<evidence type="ECO:0000256" key="2">
    <source>
        <dbReference type="ARBA" id="ARBA00012434"/>
    </source>
</evidence>
<evidence type="ECO:0000256" key="1">
    <source>
        <dbReference type="ARBA" id="ARBA00005354"/>
    </source>
</evidence>
<feature type="compositionally biased region" description="Basic and acidic residues" evidence="13">
    <location>
        <begin position="566"/>
        <end position="580"/>
    </location>
</feature>
<dbReference type="Gene3D" id="6.10.140.620">
    <property type="match status" value="1"/>
</dbReference>
<keyword evidence="5" id="KW-0808">Transferase</keyword>
<evidence type="ECO:0000256" key="7">
    <source>
        <dbReference type="ARBA" id="ARBA00022777"/>
    </source>
</evidence>
<dbReference type="PROSITE" id="PS00108">
    <property type="entry name" value="PROTEIN_KINASE_ST"/>
    <property type="match status" value="1"/>
</dbReference>
<gene>
    <name evidence="15" type="ORF">OKIOD_LOCUS15456</name>
</gene>
<accession>A0ABN7TD26</accession>
<feature type="region of interest" description="Disordered" evidence="13">
    <location>
        <begin position="546"/>
        <end position="588"/>
    </location>
</feature>
<keyword evidence="4" id="KW-0597">Phosphoprotein</keyword>
<keyword evidence="9" id="KW-0112">Calmodulin-binding</keyword>
<evidence type="ECO:0000313" key="15">
    <source>
        <dbReference type="EMBL" id="CAG5112479.1"/>
    </source>
</evidence>
<evidence type="ECO:0000259" key="14">
    <source>
        <dbReference type="PROSITE" id="PS50011"/>
    </source>
</evidence>
<dbReference type="InterPro" id="IPR013543">
    <property type="entry name" value="Ca/CaM-dep_prot_kinase-assoc"/>
</dbReference>
<feature type="domain" description="Protein kinase" evidence="14">
    <location>
        <begin position="4"/>
        <end position="255"/>
    </location>
</feature>
<organism evidence="15 16">
    <name type="scientific">Oikopleura dioica</name>
    <name type="common">Tunicate</name>
    <dbReference type="NCBI Taxonomy" id="34765"/>
    <lineage>
        <taxon>Eukaryota</taxon>
        <taxon>Metazoa</taxon>
        <taxon>Chordata</taxon>
        <taxon>Tunicata</taxon>
        <taxon>Appendicularia</taxon>
        <taxon>Copelata</taxon>
        <taxon>Oikopleuridae</taxon>
        <taxon>Oikopleura</taxon>
    </lineage>
</organism>
<evidence type="ECO:0000256" key="8">
    <source>
        <dbReference type="ARBA" id="ARBA00022840"/>
    </source>
</evidence>
<dbReference type="Pfam" id="PF08332">
    <property type="entry name" value="CaMKII_AD"/>
    <property type="match status" value="1"/>
</dbReference>
<dbReference type="PANTHER" id="PTHR24347">
    <property type="entry name" value="SERINE/THREONINE-PROTEIN KINASE"/>
    <property type="match status" value="1"/>
</dbReference>
<dbReference type="SUPFAM" id="SSF56112">
    <property type="entry name" value="Protein kinase-like (PK-like)"/>
    <property type="match status" value="2"/>
</dbReference>
<dbReference type="InterPro" id="IPR011009">
    <property type="entry name" value="Kinase-like_dom_sf"/>
</dbReference>
<name>A0ABN7TD26_OIKDI</name>
<proteinExistence type="inferred from homology"/>
<keyword evidence="3" id="KW-0723">Serine/threonine-protein kinase</keyword>
<dbReference type="EMBL" id="OU015567">
    <property type="protein sequence ID" value="CAG5112479.1"/>
    <property type="molecule type" value="Genomic_DNA"/>
</dbReference>
<dbReference type="Proteomes" id="UP001158576">
    <property type="component" value="Chromosome 2"/>
</dbReference>
<evidence type="ECO:0000313" key="16">
    <source>
        <dbReference type="Proteomes" id="UP001158576"/>
    </source>
</evidence>
<keyword evidence="8 12" id="KW-0067">ATP-binding</keyword>
<evidence type="ECO:0000256" key="4">
    <source>
        <dbReference type="ARBA" id="ARBA00022553"/>
    </source>
</evidence>
<reference evidence="15 16" key="1">
    <citation type="submission" date="2021-04" db="EMBL/GenBank/DDBJ databases">
        <authorList>
            <person name="Bliznina A."/>
        </authorList>
    </citation>
    <scope>NUCLEOTIDE SEQUENCE [LARGE SCALE GENOMIC DNA]</scope>
</reference>
<dbReference type="Gene3D" id="3.30.200.20">
    <property type="entry name" value="Phosphorylase Kinase, domain 1"/>
    <property type="match status" value="1"/>
</dbReference>
<dbReference type="InterPro" id="IPR000719">
    <property type="entry name" value="Prot_kinase_dom"/>
</dbReference>
<dbReference type="InterPro" id="IPR032710">
    <property type="entry name" value="NTF2-like_dom_sf"/>
</dbReference>
<comment type="similarity">
    <text evidence="1">Belongs to the protein kinase superfamily. CAMK Ser/Thr protein kinase family. CaMK subfamily.</text>
</comment>
<feature type="binding site" evidence="12">
    <location>
        <position position="273"/>
    </location>
    <ligand>
        <name>ATP</name>
        <dbReference type="ChEBI" id="CHEBI:30616"/>
    </ligand>
</feature>
<evidence type="ECO:0000256" key="11">
    <source>
        <dbReference type="ARBA" id="ARBA00047430"/>
    </source>
</evidence>
<dbReference type="Pfam" id="PF00069">
    <property type="entry name" value="Pkinase"/>
    <property type="match status" value="2"/>
</dbReference>
<evidence type="ECO:0000256" key="13">
    <source>
        <dbReference type="SAM" id="MobiDB-lite"/>
    </source>
</evidence>
<evidence type="ECO:0000256" key="3">
    <source>
        <dbReference type="ARBA" id="ARBA00022527"/>
    </source>
</evidence>
<dbReference type="EC" id="2.7.11.17" evidence="2"/>
<comment type="catalytic activity">
    <reaction evidence="11">
        <text>L-seryl-[protein] + ATP = O-phospho-L-seryl-[protein] + ADP + H(+)</text>
        <dbReference type="Rhea" id="RHEA:17989"/>
        <dbReference type="Rhea" id="RHEA-COMP:9863"/>
        <dbReference type="Rhea" id="RHEA-COMP:11604"/>
        <dbReference type="ChEBI" id="CHEBI:15378"/>
        <dbReference type="ChEBI" id="CHEBI:29999"/>
        <dbReference type="ChEBI" id="CHEBI:30616"/>
        <dbReference type="ChEBI" id="CHEBI:83421"/>
        <dbReference type="ChEBI" id="CHEBI:456216"/>
        <dbReference type="EC" id="2.7.11.17"/>
    </reaction>
</comment>
<feature type="domain" description="Protein kinase" evidence="14">
    <location>
        <begin position="244"/>
        <end position="502"/>
    </location>
</feature>
<protein>
    <recommendedName>
        <fullName evidence="2">calcium/calmodulin-dependent protein kinase</fullName>
        <ecNumber evidence="2">2.7.11.17</ecNumber>
    </recommendedName>
</protein>
<dbReference type="PROSITE" id="PS50011">
    <property type="entry name" value="PROTEIN_KINASE_DOM"/>
    <property type="match status" value="2"/>
</dbReference>
<dbReference type="Gene3D" id="3.10.450.50">
    <property type="match status" value="1"/>
</dbReference>
<dbReference type="Gene3D" id="1.10.510.10">
    <property type="entry name" value="Transferase(Phosphotransferase) domain 1"/>
    <property type="match status" value="2"/>
</dbReference>
<evidence type="ECO:0000256" key="6">
    <source>
        <dbReference type="ARBA" id="ARBA00022741"/>
    </source>
</evidence>
<evidence type="ECO:0000256" key="5">
    <source>
        <dbReference type="ARBA" id="ARBA00022679"/>
    </source>
</evidence>
<dbReference type="PROSITE" id="PS00107">
    <property type="entry name" value="PROTEIN_KINASE_ATP"/>
    <property type="match status" value="1"/>
</dbReference>
<dbReference type="CDD" id="cd14086">
    <property type="entry name" value="STKc_CaMKII"/>
    <property type="match status" value="1"/>
</dbReference>
<keyword evidence="6 12" id="KW-0547">Nucleotide-binding</keyword>
<comment type="catalytic activity">
    <reaction evidence="10">
        <text>L-threonyl-[protein] + ATP = O-phospho-L-threonyl-[protein] + ADP + H(+)</text>
        <dbReference type="Rhea" id="RHEA:46608"/>
        <dbReference type="Rhea" id="RHEA-COMP:11060"/>
        <dbReference type="Rhea" id="RHEA-COMP:11605"/>
        <dbReference type="ChEBI" id="CHEBI:15378"/>
        <dbReference type="ChEBI" id="CHEBI:30013"/>
        <dbReference type="ChEBI" id="CHEBI:30616"/>
        <dbReference type="ChEBI" id="CHEBI:61977"/>
        <dbReference type="ChEBI" id="CHEBI:456216"/>
        <dbReference type="EC" id="2.7.11.17"/>
    </reaction>
</comment>
<dbReference type="InterPro" id="IPR017441">
    <property type="entry name" value="Protein_kinase_ATP_BS"/>
</dbReference>
<evidence type="ECO:0000256" key="10">
    <source>
        <dbReference type="ARBA" id="ARBA00047307"/>
    </source>
</evidence>
<keyword evidence="7" id="KW-0418">Kinase</keyword>
<evidence type="ECO:0000256" key="12">
    <source>
        <dbReference type="PROSITE-ProRule" id="PRU10141"/>
    </source>
</evidence>
<evidence type="ECO:0000256" key="9">
    <source>
        <dbReference type="ARBA" id="ARBA00022860"/>
    </source>
</evidence>
<sequence>MEGFEINEQIGKGFFSTVYAARICNEDRKIAMKVIDLTSASKGGRLRLRERSLQREIEISKKVKSENCVELVAHFQHQNFVLRHYLAYEFMPSGDLQNLIFKTGKMNSTKSHSVISQILSGLVHIHTLQIIHRDLKPANILLDAERGSFKIADFGLAIESKGTRAWFGHAGTAGFIAPEVYLRQSYDEQVDCWCLGAIYAFIATGRPIFWSEDKDVIRSLVLDTSKRDACINEFLSEMDELDLYEIREEVGKGAFSVVKKCVSRKTKQEFAVKIITTSKLTKRDFEKLEREARVCQKLRHKNIVRLHETFDQGGYHYMLFDLITGGELFEDIVTREYYSEREASRCIQQILEAVSFCHKNDVVHRDLKPENLLLDSKRPNAAIKLADFGLAIECQGNKPDHFGFAGTPGYLSPEVIKKEKYNKPVDMWAVGVILYILLVGYPPFWEEDAKAMYEIIREGKYSYPSPEWDTVSRDAKQLIDSMLRVDPNKRITAVEALRHPWICNREKVANAVHRQETVDCIRKFNARRKMRAAVTAVKLTNIFGRDSESTKKSNDSNSQNQESSSEEVKLEIKSDAKSEGESDAEDEKLLKREVQRAFDSLQEAIQSRNFENFKKYVSKSVTSYDPAVSVLVKGLEYHKFNLSEGSSKSRTTITNQQVKMLSKTSAITTCVVLQQRLRDGNPETQQFCETRTWTKTGSAWKNCHIHRS</sequence>
<keyword evidence="16" id="KW-1185">Reference proteome</keyword>
<dbReference type="SUPFAM" id="SSF54427">
    <property type="entry name" value="NTF2-like"/>
    <property type="match status" value="1"/>
</dbReference>
<dbReference type="SMART" id="SM00220">
    <property type="entry name" value="S_TKc"/>
    <property type="match status" value="2"/>
</dbReference>
<dbReference type="InterPro" id="IPR008271">
    <property type="entry name" value="Ser/Thr_kinase_AS"/>
</dbReference>